<dbReference type="AlphaFoldDB" id="A0A8C4KZ12"/>
<dbReference type="SUPFAM" id="SSF56112">
    <property type="entry name" value="Protein kinase-like (PK-like)"/>
    <property type="match status" value="1"/>
</dbReference>
<evidence type="ECO:0000313" key="11">
    <source>
        <dbReference type="Proteomes" id="UP000694387"/>
    </source>
</evidence>
<dbReference type="Proteomes" id="UP000694387">
    <property type="component" value="Chromosome 3"/>
</dbReference>
<dbReference type="InterPro" id="IPR000239">
    <property type="entry name" value="GPCR_kinase"/>
</dbReference>
<reference evidence="10" key="3">
    <citation type="submission" date="2025-09" db="UniProtKB">
        <authorList>
            <consortium name="Ensembl"/>
        </authorList>
    </citation>
    <scope>IDENTIFICATION</scope>
</reference>
<dbReference type="GeneTree" id="ENSGT00940000160151"/>
<dbReference type="GO" id="GO:0009966">
    <property type="term" value="P:regulation of signal transduction"/>
    <property type="evidence" value="ECO:0007669"/>
    <property type="project" value="TreeGrafter"/>
</dbReference>
<dbReference type="PANTHER" id="PTHR24355">
    <property type="entry name" value="G PROTEIN-COUPLED RECEPTOR KINASE/RIBOSOMAL PROTEIN S6 KINASE"/>
    <property type="match status" value="1"/>
</dbReference>
<organism evidence="10 11">
    <name type="scientific">Equus asinus</name>
    <name type="common">Donkey</name>
    <name type="synonym">Equus africanus asinus</name>
    <dbReference type="NCBI Taxonomy" id="9793"/>
    <lineage>
        <taxon>Eukaryota</taxon>
        <taxon>Metazoa</taxon>
        <taxon>Chordata</taxon>
        <taxon>Craniata</taxon>
        <taxon>Vertebrata</taxon>
        <taxon>Euteleostomi</taxon>
        <taxon>Mammalia</taxon>
        <taxon>Eutheria</taxon>
        <taxon>Laurasiatheria</taxon>
        <taxon>Perissodactyla</taxon>
        <taxon>Equidae</taxon>
        <taxon>Equus</taxon>
    </lineage>
</organism>
<evidence type="ECO:0000256" key="2">
    <source>
        <dbReference type="ARBA" id="ARBA00022527"/>
    </source>
</evidence>
<dbReference type="InterPro" id="IPR000719">
    <property type="entry name" value="Prot_kinase_dom"/>
</dbReference>
<keyword evidence="3 7" id="KW-0808">Transferase</keyword>
<dbReference type="PANTHER" id="PTHR24355:SF14">
    <property type="entry name" value="G PROTEIN-COUPLED RECEPTOR KINASE 4"/>
    <property type="match status" value="1"/>
</dbReference>
<keyword evidence="2 7" id="KW-0723">Serine/threonine-protein kinase</keyword>
<feature type="domain" description="Protein kinase" evidence="8">
    <location>
        <begin position="1"/>
        <end position="97"/>
    </location>
</feature>
<dbReference type="Gene3D" id="3.30.200.20">
    <property type="entry name" value="Phosphorylase Kinase, domain 1"/>
    <property type="match status" value="1"/>
</dbReference>
<evidence type="ECO:0000256" key="1">
    <source>
        <dbReference type="ARBA" id="ARBA00009793"/>
    </source>
</evidence>
<keyword evidence="5 7" id="KW-0418">Kinase</keyword>
<reference evidence="10 11" key="1">
    <citation type="journal article" date="2020" name="Nat. Commun.">
        <title>Donkey genomes provide new insights into domestication and selection for coat color.</title>
        <authorList>
            <person name="Wang"/>
            <person name="C."/>
            <person name="Li"/>
            <person name="H."/>
            <person name="Guo"/>
            <person name="Y."/>
            <person name="Huang"/>
            <person name="J."/>
            <person name="Sun"/>
            <person name="Y."/>
            <person name="Min"/>
            <person name="J."/>
            <person name="Wang"/>
            <person name="J."/>
            <person name="Fang"/>
            <person name="X."/>
            <person name="Zhao"/>
            <person name="Z."/>
            <person name="Wang"/>
            <person name="S."/>
            <person name="Zhang"/>
            <person name="Y."/>
            <person name="Liu"/>
            <person name="Q."/>
            <person name="Jiang"/>
            <person name="Q."/>
            <person name="Wang"/>
            <person name="X."/>
            <person name="Guo"/>
            <person name="Y."/>
            <person name="Yang"/>
            <person name="C."/>
            <person name="Wang"/>
            <person name="Y."/>
            <person name="Tian"/>
            <person name="F."/>
            <person name="Zhuang"/>
            <person name="G."/>
            <person name="Fan"/>
            <person name="Y."/>
            <person name="Gao"/>
            <person name="Q."/>
            <person name="Li"/>
            <person name="Y."/>
            <person name="Ju"/>
            <person name="Z."/>
            <person name="Li"/>
            <person name="J."/>
            <person name="Li"/>
            <person name="R."/>
            <person name="Hou"/>
            <person name="M."/>
            <person name="Yang"/>
            <person name="G."/>
            <person name="Liu"/>
            <person name="G."/>
            <person name="Liu"/>
            <person name="W."/>
            <person name="Guo"/>
            <person name="J."/>
            <person name="Pan"/>
            <person name="S."/>
            <person name="Fan"/>
            <person name="G."/>
            <person name="Zhang"/>
            <person name="W."/>
            <person name="Zhang"/>
            <person name="R."/>
            <person name="Yu"/>
            <person name="J."/>
            <person name="Zhang"/>
            <person name="X."/>
            <person name="Yin"/>
            <person name="Q."/>
            <person name="Ji"/>
            <person name="C."/>
            <person name="Jin"/>
            <person name="Y."/>
            <person name="Yue"/>
            <person name="G."/>
            <person name="Liu"/>
            <person name="M."/>
            <person name="Xu"/>
            <person name="J."/>
            <person name="Liu"/>
            <person name="S."/>
            <person name="Jordana"/>
            <person name="J."/>
            <person name="Noce"/>
            <person name="A."/>
            <person name="Amills"/>
            <person name="M."/>
            <person name="Wu"/>
            <person name="D.D."/>
            <person name="Li"/>
            <person name="S."/>
            <person name="Zhou"/>
            <person name="X. and Zhong"/>
            <person name="J."/>
        </authorList>
    </citation>
    <scope>NUCLEOTIDE SEQUENCE [LARGE SCALE GENOMIC DNA]</scope>
</reference>
<dbReference type="Pfam" id="PF00069">
    <property type="entry name" value="Pkinase"/>
    <property type="match status" value="1"/>
</dbReference>
<dbReference type="GO" id="GO:0004703">
    <property type="term" value="F:G protein-coupled receptor kinase activity"/>
    <property type="evidence" value="ECO:0007669"/>
    <property type="project" value="InterPro"/>
</dbReference>
<sequence>MAPEVINNENYTFSPDWWGLGCLIYEMIQGHSPFRKFKEKVKRDEVERRATKDTEEYSEKFSEDAKSICRMLLTKNPNQRLGCKGDGAAGVKGHPVFKNINFKRLEANMLDPPFCPDPRAIYCKDVLDIDQFSTVKGVYLDTTDDTFYSQFVTGCVSIPWQNEMIESECFKDINESENGENMALDRKEKTRQALPKSKRGFFYRLLVRGGCINASPSEKEELPTRL</sequence>
<proteinExistence type="inferred from homology"/>
<dbReference type="Ensembl" id="ENSEAST00005003972.2">
    <property type="protein sequence ID" value="ENSEASP00005003615.2"/>
    <property type="gene ID" value="ENSEASG00005002174.2"/>
</dbReference>
<dbReference type="EC" id="2.7.11.-" evidence="7"/>
<dbReference type="PROSITE" id="PS51285">
    <property type="entry name" value="AGC_KINASE_CTER"/>
    <property type="match status" value="1"/>
</dbReference>
<evidence type="ECO:0000259" key="8">
    <source>
        <dbReference type="PROSITE" id="PS50011"/>
    </source>
</evidence>
<dbReference type="PRINTS" id="PR00717">
    <property type="entry name" value="GPCRKINASE"/>
</dbReference>
<accession>A0A8C4KZ12</accession>
<gene>
    <name evidence="10" type="primary">GRK4</name>
</gene>
<dbReference type="PROSITE" id="PS50011">
    <property type="entry name" value="PROTEIN_KINASE_DOM"/>
    <property type="match status" value="1"/>
</dbReference>
<evidence type="ECO:0000259" key="9">
    <source>
        <dbReference type="PROSITE" id="PS51285"/>
    </source>
</evidence>
<evidence type="ECO:0000256" key="7">
    <source>
        <dbReference type="RuleBase" id="RU000308"/>
    </source>
</evidence>
<evidence type="ECO:0000256" key="4">
    <source>
        <dbReference type="ARBA" id="ARBA00022741"/>
    </source>
</evidence>
<dbReference type="GO" id="GO:0005524">
    <property type="term" value="F:ATP binding"/>
    <property type="evidence" value="ECO:0007669"/>
    <property type="project" value="UniProtKB-KW"/>
</dbReference>
<reference evidence="10" key="2">
    <citation type="submission" date="2025-08" db="UniProtKB">
        <authorList>
            <consortium name="Ensembl"/>
        </authorList>
    </citation>
    <scope>IDENTIFICATION</scope>
</reference>
<comment type="similarity">
    <text evidence="1 7">Belongs to the protein kinase superfamily. AGC Ser/Thr protein kinase family. GPRK subfamily.</text>
</comment>
<keyword evidence="6 7" id="KW-0067">ATP-binding</keyword>
<feature type="domain" description="AGC-kinase C-terminal" evidence="9">
    <location>
        <begin position="98"/>
        <end position="163"/>
    </location>
</feature>
<evidence type="ECO:0000256" key="5">
    <source>
        <dbReference type="ARBA" id="ARBA00022777"/>
    </source>
</evidence>
<dbReference type="InterPro" id="IPR011009">
    <property type="entry name" value="Kinase-like_dom_sf"/>
</dbReference>
<dbReference type="GO" id="GO:0005737">
    <property type="term" value="C:cytoplasm"/>
    <property type="evidence" value="ECO:0007669"/>
    <property type="project" value="TreeGrafter"/>
</dbReference>
<name>A0A8C4KZ12_EQUAS</name>
<dbReference type="InterPro" id="IPR000961">
    <property type="entry name" value="AGC-kinase_C"/>
</dbReference>
<protein>
    <recommendedName>
        <fullName evidence="7">G protein-coupled receptor kinase</fullName>
        <ecNumber evidence="7">2.7.11.-</ecNumber>
    </recommendedName>
</protein>
<evidence type="ECO:0000313" key="10">
    <source>
        <dbReference type="Ensembl" id="ENSEASP00005003615.2"/>
    </source>
</evidence>
<keyword evidence="4 7" id="KW-0547">Nucleotide-binding</keyword>
<keyword evidence="11" id="KW-1185">Reference proteome</keyword>
<evidence type="ECO:0000256" key="3">
    <source>
        <dbReference type="ARBA" id="ARBA00022679"/>
    </source>
</evidence>
<dbReference type="SMART" id="SM00133">
    <property type="entry name" value="S_TK_X"/>
    <property type="match status" value="1"/>
</dbReference>
<dbReference type="Gene3D" id="1.10.510.10">
    <property type="entry name" value="Transferase(Phosphotransferase) domain 1"/>
    <property type="match status" value="1"/>
</dbReference>
<evidence type="ECO:0000256" key="6">
    <source>
        <dbReference type="ARBA" id="ARBA00022840"/>
    </source>
</evidence>
<dbReference type="GO" id="GO:0007165">
    <property type="term" value="P:signal transduction"/>
    <property type="evidence" value="ECO:0007669"/>
    <property type="project" value="InterPro"/>
</dbReference>